<dbReference type="InterPro" id="IPR050833">
    <property type="entry name" value="Poly_Biosynth_Transport"/>
</dbReference>
<evidence type="ECO:0000256" key="4">
    <source>
        <dbReference type="ARBA" id="ARBA00022692"/>
    </source>
</evidence>
<feature type="transmembrane region" description="Helical" evidence="7">
    <location>
        <begin position="218"/>
        <end position="240"/>
    </location>
</feature>
<evidence type="ECO:0000256" key="1">
    <source>
        <dbReference type="ARBA" id="ARBA00004651"/>
    </source>
</evidence>
<feature type="transmembrane region" description="Helical" evidence="7">
    <location>
        <begin position="295"/>
        <end position="319"/>
    </location>
</feature>
<keyword evidence="5 7" id="KW-1133">Transmembrane helix</keyword>
<feature type="transmembrane region" description="Helical" evidence="7">
    <location>
        <begin position="448"/>
        <end position="469"/>
    </location>
</feature>
<accession>G0A1G6</accession>
<keyword evidence="4 7" id="KW-0812">Transmembrane</keyword>
<feature type="transmembrane region" description="Helical" evidence="7">
    <location>
        <begin position="416"/>
        <end position="436"/>
    </location>
</feature>
<feature type="transmembrane region" description="Helical" evidence="7">
    <location>
        <begin position="43"/>
        <end position="62"/>
    </location>
</feature>
<comment type="subcellular location">
    <subcellularLocation>
        <location evidence="1">Cell membrane</location>
        <topology evidence="1">Multi-pass membrane protein</topology>
    </subcellularLocation>
</comment>
<dbReference type="PANTHER" id="PTHR30250">
    <property type="entry name" value="PST FAMILY PREDICTED COLANIC ACID TRANSPORTER"/>
    <property type="match status" value="1"/>
</dbReference>
<keyword evidence="9" id="KW-1185">Reference proteome</keyword>
<dbReference type="EMBL" id="CP002738">
    <property type="protein sequence ID" value="AEF98859.1"/>
    <property type="molecule type" value="Genomic_DNA"/>
</dbReference>
<feature type="transmembrane region" description="Helical" evidence="7">
    <location>
        <begin position="12"/>
        <end position="37"/>
    </location>
</feature>
<keyword evidence="3" id="KW-1003">Cell membrane</keyword>
<dbReference type="STRING" id="857087.Metme_0414"/>
<organism evidence="8 9">
    <name type="scientific">Methylomonas methanica (strain DSM 25384 / MC09)</name>
    <dbReference type="NCBI Taxonomy" id="857087"/>
    <lineage>
        <taxon>Bacteria</taxon>
        <taxon>Pseudomonadati</taxon>
        <taxon>Pseudomonadota</taxon>
        <taxon>Gammaproteobacteria</taxon>
        <taxon>Methylococcales</taxon>
        <taxon>Methylococcaceae</taxon>
        <taxon>Methylomonas</taxon>
    </lineage>
</organism>
<evidence type="ECO:0000256" key="7">
    <source>
        <dbReference type="SAM" id="Phobius"/>
    </source>
</evidence>
<dbReference type="KEGG" id="mmt:Metme_0414"/>
<reference key="2">
    <citation type="submission" date="2011-05" db="EMBL/GenBank/DDBJ databases">
        <title>Complete genome sequence of the aerobic marine methanotroph Methylomonas methanica MC09.</title>
        <authorList>
            <person name="Boden R."/>
            <person name="Cunliffe M."/>
            <person name="Scanlan J."/>
            <person name="Moussard H."/>
            <person name="Kits K.D."/>
            <person name="Klotz M."/>
            <person name="Jetten M."/>
            <person name="Vuilleumier S."/>
            <person name="Han J."/>
            <person name="Peters L."/>
            <person name="Mikhailova N."/>
            <person name="Teshima H."/>
            <person name="Tapia R."/>
            <person name="Kyrpides N."/>
            <person name="Ivanova N."/>
            <person name="Pagani I."/>
            <person name="Cheng J.-F."/>
            <person name="Goodwin L."/>
            <person name="Han C."/>
            <person name="Hauser L."/>
            <person name="Land M."/>
            <person name="Lapidus A."/>
            <person name="Lucas S."/>
            <person name="Pitluck S."/>
            <person name="Woyke T."/>
            <person name="Stein L.Y."/>
            <person name="Murrell C."/>
        </authorList>
    </citation>
    <scope>NUCLEOTIDE SEQUENCE</scope>
    <source>
        <strain>MC09</strain>
    </source>
</reference>
<feature type="transmembrane region" description="Helical" evidence="7">
    <location>
        <begin position="246"/>
        <end position="275"/>
    </location>
</feature>
<dbReference type="HOGENOM" id="CLU_561197_0_0_6"/>
<evidence type="ECO:0000313" key="9">
    <source>
        <dbReference type="Proteomes" id="UP000008888"/>
    </source>
</evidence>
<feature type="transmembrane region" description="Helical" evidence="7">
    <location>
        <begin position="83"/>
        <end position="105"/>
    </location>
</feature>
<feature type="transmembrane region" description="Helical" evidence="7">
    <location>
        <begin position="325"/>
        <end position="350"/>
    </location>
</feature>
<dbReference type="GO" id="GO:0005886">
    <property type="term" value="C:plasma membrane"/>
    <property type="evidence" value="ECO:0007669"/>
    <property type="project" value="UniProtKB-SubCell"/>
</dbReference>
<evidence type="ECO:0000313" key="8">
    <source>
        <dbReference type="EMBL" id="AEF98859.1"/>
    </source>
</evidence>
<proteinExistence type="inferred from homology"/>
<feature type="transmembrane region" description="Helical" evidence="7">
    <location>
        <begin position="386"/>
        <end position="404"/>
    </location>
</feature>
<reference evidence="8 9" key="1">
    <citation type="journal article" date="2011" name="J. Bacteriol.">
        <title>Complete Genome Sequence of the Aerobic Marine Methanotroph Methylomonas methanica MC09.</title>
        <authorList>
            <person name="Boden R."/>
            <person name="Cunliffe M."/>
            <person name="Scanlan J."/>
            <person name="Moussard H."/>
            <person name="Kits K.D."/>
            <person name="Klotz M.G."/>
            <person name="Jetten M.S."/>
            <person name="Vuilleumier S."/>
            <person name="Han J."/>
            <person name="Peters L."/>
            <person name="Mikhailova N."/>
            <person name="Teshima H."/>
            <person name="Tapia R."/>
            <person name="Kyrpides N."/>
            <person name="Ivanova N."/>
            <person name="Pagani I."/>
            <person name="Cheng J.F."/>
            <person name="Goodwin L."/>
            <person name="Han C."/>
            <person name="Hauser L."/>
            <person name="Land M.L."/>
            <person name="Lapidus A."/>
            <person name="Lucas S."/>
            <person name="Pitluck S."/>
            <person name="Woyke T."/>
            <person name="Stein L."/>
            <person name="Murrell J.C."/>
        </authorList>
    </citation>
    <scope>NUCLEOTIDE SEQUENCE [LARGE SCALE GENOMIC DNA]</scope>
    <source>
        <strain evidence="8 9">MC09</strain>
    </source>
</reference>
<comment type="similarity">
    <text evidence="2">Belongs to the polysaccharide synthase family.</text>
</comment>
<name>G0A1G6_METMM</name>
<dbReference type="AlphaFoldDB" id="G0A1G6"/>
<dbReference type="Proteomes" id="UP000008888">
    <property type="component" value="Chromosome"/>
</dbReference>
<protein>
    <submittedName>
        <fullName evidence="8">Polysaccharide biosynthesis protein</fullName>
    </submittedName>
</protein>
<feature type="transmembrane region" description="Helical" evidence="7">
    <location>
        <begin position="362"/>
        <end position="380"/>
    </location>
</feature>
<reference evidence="9" key="3">
    <citation type="submission" date="2011-05" db="EMBL/GenBank/DDBJ databases">
        <title>Complete sequence of Methylomonas methanica MC09.</title>
        <authorList>
            <consortium name="US DOE Joint Genome Institute"/>
            <person name="Lucas S."/>
            <person name="Han J."/>
            <person name="Lapidus A."/>
            <person name="Cheng J.-F."/>
            <person name="Goodwin L."/>
            <person name="Pitluck S."/>
            <person name="Peters L."/>
            <person name="Mikhailova N."/>
            <person name="Teshima H."/>
            <person name="Han C."/>
            <person name="Tapia R."/>
            <person name="Land M."/>
            <person name="Hauser L."/>
            <person name="Kyrpides N."/>
            <person name="Ivanova N."/>
            <person name="Pagani I."/>
            <person name="Stein L."/>
            <person name="Woyke T."/>
        </authorList>
    </citation>
    <scope>NUCLEOTIDE SEQUENCE [LARGE SCALE GENOMIC DNA]</scope>
    <source>
        <strain evidence="9">MC09</strain>
    </source>
</reference>
<gene>
    <name evidence="8" type="ordered locus">Metme_0414</name>
</gene>
<sequence length="486" mass="55120">MTMSYQKAATMGMIWLAIGTIVSKVASFLSLIVLGWYLSSDEFALYALAYSSASIFIAIRNGGIQQILIQRGAKSFSKLNGYFFKYSLWFNFVGMALLISFTTVISKIYENDKLIEIISIIALSLPLSSFSMLCRAKLSIDHEFSKLAKLDSYSTLLRHGSASIFAIFGFGVYSFVIPFILSSALEIALGYYFSNKFYISKLKLTKRKFFSIYSSAKWLILASLATAFVLQGDYLVIGYFEDKLIVGMYFFGFQLTMAIAVVINSGLQSVIMPIFSKLNTDKKRQINAFQKSFRIYSLLVVLITGVFVVTAEPLIHFLWKGKWDQAIYVTQVISFSMMTRLLIPLARSLLEARKEWKMTFKLLLVDAIGILLSASVGVYLGGLIEISLAVSIYRFLFGFFYVYMAAKKIDMRLSPLLLPFTKVFAVAIIAIVYVFYFFKNIILIDFEIYEAIYLGGAYLIVLVSMLWVFQKSILLEFFEYSKRLVA</sequence>
<evidence type="ECO:0000256" key="5">
    <source>
        <dbReference type="ARBA" id="ARBA00022989"/>
    </source>
</evidence>
<dbReference type="Pfam" id="PF13440">
    <property type="entry name" value="Polysacc_synt_3"/>
    <property type="match status" value="1"/>
</dbReference>
<evidence type="ECO:0000256" key="2">
    <source>
        <dbReference type="ARBA" id="ARBA00007430"/>
    </source>
</evidence>
<dbReference type="eggNOG" id="COG2244">
    <property type="taxonomic scope" value="Bacteria"/>
</dbReference>
<dbReference type="PANTHER" id="PTHR30250:SF10">
    <property type="entry name" value="LIPOPOLYSACCHARIDE BIOSYNTHESIS PROTEIN WZXC"/>
    <property type="match status" value="1"/>
</dbReference>
<evidence type="ECO:0000256" key="3">
    <source>
        <dbReference type="ARBA" id="ARBA00022475"/>
    </source>
</evidence>
<evidence type="ECO:0000256" key="6">
    <source>
        <dbReference type="ARBA" id="ARBA00023136"/>
    </source>
</evidence>
<keyword evidence="6 7" id="KW-0472">Membrane</keyword>